<evidence type="ECO:0000313" key="1">
    <source>
        <dbReference type="EMBL" id="KAG0150948.1"/>
    </source>
</evidence>
<keyword evidence="2" id="KW-1185">Reference proteome</keyword>
<comment type="caution">
    <text evidence="1">The sequence shown here is derived from an EMBL/GenBank/DDBJ whole genome shotgun (WGS) entry which is preliminary data.</text>
</comment>
<accession>A0A9P6NV99</accession>
<dbReference type="Proteomes" id="UP000886653">
    <property type="component" value="Unassembled WGS sequence"/>
</dbReference>
<dbReference type="EMBL" id="MU167216">
    <property type="protein sequence ID" value="KAG0150948.1"/>
    <property type="molecule type" value="Genomic_DNA"/>
</dbReference>
<gene>
    <name evidence="1" type="ORF">CROQUDRAFT_87405</name>
</gene>
<dbReference type="AlphaFoldDB" id="A0A9P6NV99"/>
<name>A0A9P6NV99_9BASI</name>
<proteinExistence type="predicted"/>
<reference evidence="1" key="1">
    <citation type="submission" date="2013-11" db="EMBL/GenBank/DDBJ databases">
        <title>Genome sequence of the fusiform rust pathogen reveals effectors for host alternation and coevolution with pine.</title>
        <authorList>
            <consortium name="DOE Joint Genome Institute"/>
            <person name="Smith K."/>
            <person name="Pendleton A."/>
            <person name="Kubisiak T."/>
            <person name="Anderson C."/>
            <person name="Salamov A."/>
            <person name="Aerts A."/>
            <person name="Riley R."/>
            <person name="Clum A."/>
            <person name="Lindquist E."/>
            <person name="Ence D."/>
            <person name="Campbell M."/>
            <person name="Kronenberg Z."/>
            <person name="Feau N."/>
            <person name="Dhillon B."/>
            <person name="Hamelin R."/>
            <person name="Burleigh J."/>
            <person name="Smith J."/>
            <person name="Yandell M."/>
            <person name="Nelson C."/>
            <person name="Grigoriev I."/>
            <person name="Davis J."/>
        </authorList>
    </citation>
    <scope>NUCLEOTIDE SEQUENCE</scope>
    <source>
        <strain evidence="1">G11</strain>
    </source>
</reference>
<evidence type="ECO:0000313" key="2">
    <source>
        <dbReference type="Proteomes" id="UP000886653"/>
    </source>
</evidence>
<sequence>MEVEDGAAPKCCVFPHRSRVFARVNAVNIHEEFGTNTDPLDDYGKHLGDHPDNNLRILTKSLEKLSEKPRGDYPVLNFLKEKFLTTTEADSIDRVHHVHMALAERLAEVPVAEFPALKENEELYNLYVEALDVYKTKILQLFSGLKNDHQKITSLYTSRGDQKYIYILLPQGPPVIRNEPIEFWIKNIVSFVRLRARGDIRSKIELALCSGPTDVFQNFKSLKKIVRPKAPFYGKLYHEVLTTFLENTTDEQTKSLFEFFLKTVEKVQLSSNPSPSTANSITVS</sequence>
<organism evidence="1 2">
    <name type="scientific">Cronartium quercuum f. sp. fusiforme G11</name>
    <dbReference type="NCBI Taxonomy" id="708437"/>
    <lineage>
        <taxon>Eukaryota</taxon>
        <taxon>Fungi</taxon>
        <taxon>Dikarya</taxon>
        <taxon>Basidiomycota</taxon>
        <taxon>Pucciniomycotina</taxon>
        <taxon>Pucciniomycetes</taxon>
        <taxon>Pucciniales</taxon>
        <taxon>Coleosporiaceae</taxon>
        <taxon>Cronartium</taxon>
    </lineage>
</organism>
<protein>
    <submittedName>
        <fullName evidence="1">Uncharacterized protein</fullName>
    </submittedName>
</protein>